<feature type="transmembrane region" description="Helical" evidence="7">
    <location>
        <begin position="614"/>
        <end position="634"/>
    </location>
</feature>
<dbReference type="Pfam" id="PF02080">
    <property type="entry name" value="TrkA_C"/>
    <property type="match status" value="1"/>
</dbReference>
<evidence type="ECO:0000256" key="6">
    <source>
        <dbReference type="ARBA" id="ARBA00023136"/>
    </source>
</evidence>
<dbReference type="Proteomes" id="UP000282926">
    <property type="component" value="Unassembled WGS sequence"/>
</dbReference>
<keyword evidence="3 7" id="KW-0812">Transmembrane</keyword>
<evidence type="ECO:0000256" key="1">
    <source>
        <dbReference type="ARBA" id="ARBA00004141"/>
    </source>
</evidence>
<dbReference type="EMBL" id="SADD01000004">
    <property type="protein sequence ID" value="RVU44832.1"/>
    <property type="molecule type" value="Genomic_DNA"/>
</dbReference>
<keyword evidence="5 7" id="KW-1133">Transmembrane helix</keyword>
<evidence type="ECO:0000256" key="4">
    <source>
        <dbReference type="ARBA" id="ARBA00022737"/>
    </source>
</evidence>
<evidence type="ECO:0000256" key="5">
    <source>
        <dbReference type="ARBA" id="ARBA00022989"/>
    </source>
</evidence>
<evidence type="ECO:0000256" key="7">
    <source>
        <dbReference type="SAM" id="Phobius"/>
    </source>
</evidence>
<sequence length="636" mass="67635">MFTILIQPASPHRPSQPTLIRRALRPPFLRSGAQPGDLPAASSTVGGKPMSFELSFVFLLTLVALVLFVTERMRVDLVALLTMAALLPTGILTPAEGLSGFSNEATVTIAAMFVLSRALHRTGSLKHIATHLGRLYAYDARLATAAMMLGVAAMSAFINNVAVVAIMLPVLLGVSRANGINPSKIMMPLSFAAIFGGTCTLVGTSTNILISGLLTDLNQPAMNMFEMTLVGLLFLIAGTGYMLTVGDAILPDRDNPDYRRSDSETQPYLTELRFAPDYPDIGKTPNIILGGTEATLLAMIRDDEMLDDPDDRPLKPGDILRISAPATVVRDLLDTVGVTSLADPQPEPDDHQPMELIEVVIAPDAAVVGRSLGESGFARYHPARVLALRRSADTVVDQLLDVPIQGGDVLLIQAMPGQVPLLQDSPDFIVVSEIGLWEFKHAFTLPVIAALLAVILLAAFGVAPIVTLASAAAVLVVLIGVISIEEAYEAIDWQVIFLLGGLIPLGIALEKTGGVTMLANATLALVGDFGPRVILTTFFLVTMAMTAIISNQATAVLITPVAVSAAISLGVDPRPFVFAIVFGASASFASPVGYHTNVMVYSAGGYRYMDFVRVGIPLSLLFLVVAAFVIPWYWPL</sequence>
<dbReference type="PROSITE" id="PS51202">
    <property type="entry name" value="RCK_C"/>
    <property type="match status" value="2"/>
</dbReference>
<keyword evidence="2" id="KW-0813">Transport</keyword>
<protein>
    <submittedName>
        <fullName evidence="9">SLC13 family permease</fullName>
    </submittedName>
</protein>
<keyword evidence="4" id="KW-0677">Repeat</keyword>
<dbReference type="SUPFAM" id="SSF116726">
    <property type="entry name" value="TrkA C-terminal domain-like"/>
    <property type="match status" value="1"/>
</dbReference>
<dbReference type="InterPro" id="IPR006037">
    <property type="entry name" value="RCK_C"/>
</dbReference>
<dbReference type="PROSITE" id="PS01271">
    <property type="entry name" value="NA_SULFATE"/>
    <property type="match status" value="1"/>
</dbReference>
<dbReference type="InterPro" id="IPR051679">
    <property type="entry name" value="DASS-Related_Transporters"/>
</dbReference>
<dbReference type="InterPro" id="IPR004680">
    <property type="entry name" value="Cit_transptr-like_dom"/>
</dbReference>
<keyword evidence="10" id="KW-1185">Reference proteome</keyword>
<comment type="subcellular location">
    <subcellularLocation>
        <location evidence="1">Membrane</location>
        <topology evidence="1">Multi-pass membrane protein</topology>
    </subcellularLocation>
</comment>
<gene>
    <name evidence="9" type="ORF">EA187_09840</name>
</gene>
<feature type="transmembrane region" description="Helical" evidence="7">
    <location>
        <begin position="555"/>
        <end position="571"/>
    </location>
</feature>
<feature type="domain" description="RCK C-terminal" evidence="8">
    <location>
        <begin position="344"/>
        <end position="428"/>
    </location>
</feature>
<comment type="caution">
    <text evidence="9">The sequence shown here is derived from an EMBL/GenBank/DDBJ whole genome shotgun (WGS) entry which is preliminary data.</text>
</comment>
<feature type="transmembrane region" description="Helical" evidence="7">
    <location>
        <begin position="577"/>
        <end position="594"/>
    </location>
</feature>
<keyword evidence="6 7" id="KW-0472">Membrane</keyword>
<accession>A0ABY0CTA4</accession>
<dbReference type="InterPro" id="IPR031312">
    <property type="entry name" value="Na/sul_symport_CS"/>
</dbReference>
<feature type="transmembrane region" description="Helical" evidence="7">
    <location>
        <begin position="52"/>
        <end position="70"/>
    </location>
</feature>
<dbReference type="PANTHER" id="PTHR43652">
    <property type="entry name" value="BASIC AMINO ACID ANTIPORTER YFCC-RELATED"/>
    <property type="match status" value="1"/>
</dbReference>
<feature type="transmembrane region" description="Helical" evidence="7">
    <location>
        <begin position="466"/>
        <end position="484"/>
    </location>
</feature>
<feature type="domain" description="RCK C-terminal" evidence="8">
    <location>
        <begin position="256"/>
        <end position="338"/>
    </location>
</feature>
<feature type="transmembrane region" description="Helical" evidence="7">
    <location>
        <begin position="491"/>
        <end position="509"/>
    </location>
</feature>
<dbReference type="Pfam" id="PF03600">
    <property type="entry name" value="CitMHS"/>
    <property type="match status" value="1"/>
</dbReference>
<feature type="transmembrane region" description="Helical" evidence="7">
    <location>
        <begin position="77"/>
        <end position="95"/>
    </location>
</feature>
<name>A0ABY0CTA4_9DELT</name>
<dbReference type="PANTHER" id="PTHR43652:SF2">
    <property type="entry name" value="BASIC AMINO ACID ANTIPORTER YFCC-RELATED"/>
    <property type="match status" value="1"/>
</dbReference>
<evidence type="ECO:0000256" key="2">
    <source>
        <dbReference type="ARBA" id="ARBA00022448"/>
    </source>
</evidence>
<dbReference type="CDD" id="cd01115">
    <property type="entry name" value="SLC13_permease"/>
    <property type="match status" value="1"/>
</dbReference>
<evidence type="ECO:0000256" key="3">
    <source>
        <dbReference type="ARBA" id="ARBA00022692"/>
    </source>
</evidence>
<evidence type="ECO:0000259" key="8">
    <source>
        <dbReference type="PROSITE" id="PS51202"/>
    </source>
</evidence>
<feature type="transmembrane region" description="Helical" evidence="7">
    <location>
        <begin position="186"/>
        <end position="210"/>
    </location>
</feature>
<dbReference type="Gene3D" id="3.30.70.1450">
    <property type="entry name" value="Regulator of K+ conductance, C-terminal domain"/>
    <property type="match status" value="1"/>
</dbReference>
<feature type="transmembrane region" description="Helical" evidence="7">
    <location>
        <begin position="145"/>
        <end position="174"/>
    </location>
</feature>
<dbReference type="InterPro" id="IPR036721">
    <property type="entry name" value="RCK_C_sf"/>
</dbReference>
<feature type="transmembrane region" description="Helical" evidence="7">
    <location>
        <begin position="529"/>
        <end position="548"/>
    </location>
</feature>
<organism evidence="9 10">
    <name type="scientific">Lujinxingia sediminis</name>
    <dbReference type="NCBI Taxonomy" id="2480984"/>
    <lineage>
        <taxon>Bacteria</taxon>
        <taxon>Deltaproteobacteria</taxon>
        <taxon>Bradymonadales</taxon>
        <taxon>Lujinxingiaceae</taxon>
        <taxon>Lujinxingia</taxon>
    </lineage>
</organism>
<proteinExistence type="predicted"/>
<evidence type="ECO:0000313" key="10">
    <source>
        <dbReference type="Proteomes" id="UP000282926"/>
    </source>
</evidence>
<reference evidence="9 10" key="1">
    <citation type="submission" date="2019-01" db="EMBL/GenBank/DDBJ databases">
        <title>Lujinxingia litoralis gen. nov., sp. nov. and Lujinxingia sediminis gen. nov., sp. nov., new members in the order Bradymonadales, isolated from coastal sediment.</title>
        <authorList>
            <person name="Li C.-M."/>
        </authorList>
    </citation>
    <scope>NUCLEOTIDE SEQUENCE [LARGE SCALE GENOMIC DNA]</scope>
    <source>
        <strain evidence="9 10">SEH01</strain>
    </source>
</reference>
<evidence type="ECO:0000313" key="9">
    <source>
        <dbReference type="EMBL" id="RVU44832.1"/>
    </source>
</evidence>
<feature type="transmembrane region" description="Helical" evidence="7">
    <location>
        <begin position="230"/>
        <end position="250"/>
    </location>
</feature>
<feature type="transmembrane region" description="Helical" evidence="7">
    <location>
        <begin position="442"/>
        <end position="460"/>
    </location>
</feature>